<proteinExistence type="predicted"/>
<keyword evidence="1" id="KW-0812">Transmembrane</keyword>
<protein>
    <submittedName>
        <fullName evidence="2">Uncharacterized protein</fullName>
    </submittedName>
</protein>
<feature type="transmembrane region" description="Helical" evidence="1">
    <location>
        <begin position="46"/>
        <end position="65"/>
    </location>
</feature>
<dbReference type="EMBL" id="SZPY01000002">
    <property type="protein sequence ID" value="TKI62495.1"/>
    <property type="molecule type" value="Genomic_DNA"/>
</dbReference>
<keyword evidence="3" id="KW-1185">Reference proteome</keyword>
<keyword evidence="1" id="KW-0472">Membrane</keyword>
<reference evidence="2 3" key="1">
    <citation type="submission" date="2019-04" db="EMBL/GenBank/DDBJ databases">
        <authorList>
            <person name="Dong K."/>
        </authorList>
    </citation>
    <scope>NUCLEOTIDE SEQUENCE [LARGE SCALE GENOMIC DNA]</scope>
    <source>
        <strain evidence="3">dk3543</strain>
    </source>
</reference>
<evidence type="ECO:0000256" key="1">
    <source>
        <dbReference type="SAM" id="Phobius"/>
    </source>
</evidence>
<dbReference type="AlphaFoldDB" id="A0A4U2YPA8"/>
<comment type="caution">
    <text evidence="2">The sequence shown here is derived from an EMBL/GenBank/DDBJ whole genome shotgun (WGS) entry which is preliminary data.</text>
</comment>
<keyword evidence="1" id="KW-1133">Transmembrane helix</keyword>
<accession>A0A4U2YPA8</accession>
<organism evidence="2 3">
    <name type="scientific">Nocardioides jishulii</name>
    <dbReference type="NCBI Taxonomy" id="2575440"/>
    <lineage>
        <taxon>Bacteria</taxon>
        <taxon>Bacillati</taxon>
        <taxon>Actinomycetota</taxon>
        <taxon>Actinomycetes</taxon>
        <taxon>Propionibacteriales</taxon>
        <taxon>Nocardioidaceae</taxon>
        <taxon>Nocardioides</taxon>
    </lineage>
</organism>
<dbReference type="InterPro" id="IPR046674">
    <property type="entry name" value="DUF6544"/>
</dbReference>
<gene>
    <name evidence="2" type="ORF">FC770_08910</name>
</gene>
<dbReference type="Proteomes" id="UP000307808">
    <property type="component" value="Unassembled WGS sequence"/>
</dbReference>
<dbReference type="Pfam" id="PF20181">
    <property type="entry name" value="DUF6544"/>
    <property type="match status" value="1"/>
</dbReference>
<evidence type="ECO:0000313" key="3">
    <source>
        <dbReference type="Proteomes" id="UP000307808"/>
    </source>
</evidence>
<evidence type="ECO:0000313" key="2">
    <source>
        <dbReference type="EMBL" id="TKI62495.1"/>
    </source>
</evidence>
<sequence length="328" mass="35102">MWLLAAVLVLATAVLIVLGAPTWWWLIAAAAAVVSQLAVVTSWSDARAGTVLNVLLALVAAYGFLSVGPTSFHATWEKQATQALTDADATPPVLIEKDLAGLPQPLATCIRRSGAVGKPRVTSVYADFHGRIRSSPATAWMTFTGRQVNTFGERPQRLFLMDATRSGLPVTVLHLYADATATMRAKVLSLVTVVDASGAEMNRGETVTVFNELVLLAPGAIVDAPSGGRPWTPRTSVGLHPRRPDGLGRAHVQHLRRPGRLRLRGPVPRLGGWEVVRPADLVNPAVGIPRRGRAPTAHDGRGTVAGPTGWFTYIELEFDEIAYNVPSV</sequence>
<dbReference type="OrthoDB" id="3817559at2"/>
<name>A0A4U2YPA8_9ACTN</name>